<feature type="binding site" evidence="8">
    <location>
        <begin position="307"/>
        <end position="310"/>
    </location>
    <ligand>
        <name>GTP</name>
        <dbReference type="ChEBI" id="CHEBI:37565"/>
    </ligand>
</feature>
<feature type="domain" description="OBG-type G" evidence="10">
    <location>
        <begin position="183"/>
        <end position="355"/>
    </location>
</feature>
<dbReference type="PIRSF" id="PIRSF002401">
    <property type="entry name" value="GTP_bd_Obg/CgtA"/>
    <property type="match status" value="1"/>
</dbReference>
<keyword evidence="3 8" id="KW-0479">Metal-binding</keyword>
<evidence type="ECO:0000256" key="7">
    <source>
        <dbReference type="ARBA" id="ARBA00023134"/>
    </source>
</evidence>
<dbReference type="InterPro" id="IPR031167">
    <property type="entry name" value="G_OBG"/>
</dbReference>
<dbReference type="GO" id="GO:0003924">
    <property type="term" value="F:GTPase activity"/>
    <property type="evidence" value="ECO:0007669"/>
    <property type="project" value="UniProtKB-UniRule"/>
</dbReference>
<dbReference type="PRINTS" id="PR00326">
    <property type="entry name" value="GTP1OBG"/>
</dbReference>
<proteinExistence type="inferred from homology"/>
<gene>
    <name evidence="12" type="primary">obgE</name>
    <name evidence="8" type="synonym">obg</name>
    <name evidence="12" type="ORF">FJZ47_03385</name>
</gene>
<dbReference type="FunFam" id="2.70.210.12:FF:000001">
    <property type="entry name" value="GTPase Obg"/>
    <property type="match status" value="1"/>
</dbReference>
<feature type="binding site" evidence="8">
    <location>
        <position position="216"/>
    </location>
    <ligand>
        <name>Mg(2+)</name>
        <dbReference type="ChEBI" id="CHEBI:18420"/>
    </ligand>
</feature>
<feature type="region of interest" description="Disordered" evidence="9">
    <location>
        <begin position="146"/>
        <end position="169"/>
    </location>
</feature>
<comment type="cofactor">
    <cofactor evidence="8">
        <name>Mg(2+)</name>
        <dbReference type="ChEBI" id="CHEBI:18420"/>
    </cofactor>
</comment>
<dbReference type="InterPro" id="IPR014100">
    <property type="entry name" value="GTP-bd_Obg/CgtA"/>
</dbReference>
<feature type="binding site" evidence="8">
    <location>
        <begin position="214"/>
        <end position="218"/>
    </location>
    <ligand>
        <name>GTP</name>
        <dbReference type="ChEBI" id="CHEBI:37565"/>
    </ligand>
</feature>
<dbReference type="SUPFAM" id="SSF52540">
    <property type="entry name" value="P-loop containing nucleoside triphosphate hydrolases"/>
    <property type="match status" value="1"/>
</dbReference>
<comment type="subcellular location">
    <subcellularLocation>
        <location evidence="8">Cytoplasm</location>
    </subcellularLocation>
</comment>
<dbReference type="InterPro" id="IPR027417">
    <property type="entry name" value="P-loop_NTPase"/>
</dbReference>
<feature type="binding site" evidence="8">
    <location>
        <begin position="236"/>
        <end position="239"/>
    </location>
    <ligand>
        <name>GTP</name>
        <dbReference type="ChEBI" id="CHEBI:37565"/>
    </ligand>
</feature>
<comment type="caution">
    <text evidence="12">The sequence shown here is derived from an EMBL/GenBank/DDBJ whole genome shotgun (WGS) entry which is preliminary data.</text>
</comment>
<dbReference type="AlphaFoldDB" id="A0A937VYE9"/>
<evidence type="ECO:0000313" key="13">
    <source>
        <dbReference type="Proteomes" id="UP000712673"/>
    </source>
</evidence>
<evidence type="ECO:0000256" key="2">
    <source>
        <dbReference type="ARBA" id="ARBA00022490"/>
    </source>
</evidence>
<dbReference type="GO" id="GO:0043022">
    <property type="term" value="F:ribosome binding"/>
    <property type="evidence" value="ECO:0007669"/>
    <property type="project" value="UniProtKB-ARBA"/>
</dbReference>
<keyword evidence="4 8" id="KW-0547">Nucleotide-binding</keyword>
<dbReference type="GO" id="GO:0042254">
    <property type="term" value="P:ribosome biogenesis"/>
    <property type="evidence" value="ECO:0007669"/>
    <property type="project" value="UniProtKB-UniRule"/>
</dbReference>
<dbReference type="NCBIfam" id="NF008956">
    <property type="entry name" value="PRK12299.1"/>
    <property type="match status" value="1"/>
</dbReference>
<keyword evidence="5 8" id="KW-0378">Hydrolase</keyword>
<dbReference type="NCBIfam" id="NF008955">
    <property type="entry name" value="PRK12297.1"/>
    <property type="match status" value="1"/>
</dbReference>
<organism evidence="12 13">
    <name type="scientific">Tectimicrobiota bacterium</name>
    <dbReference type="NCBI Taxonomy" id="2528274"/>
    <lineage>
        <taxon>Bacteria</taxon>
        <taxon>Pseudomonadati</taxon>
        <taxon>Nitrospinota/Tectimicrobiota group</taxon>
        <taxon>Candidatus Tectimicrobiota</taxon>
    </lineage>
</organism>
<dbReference type="Gene3D" id="2.70.210.12">
    <property type="entry name" value="GTP1/OBG domain"/>
    <property type="match status" value="1"/>
</dbReference>
<dbReference type="InterPro" id="IPR006074">
    <property type="entry name" value="GTP1-OBG_CS"/>
</dbReference>
<keyword evidence="2 8" id="KW-0963">Cytoplasm</keyword>
<evidence type="ECO:0000259" key="11">
    <source>
        <dbReference type="PROSITE" id="PS51883"/>
    </source>
</evidence>
<feature type="domain" description="Obg" evidence="11">
    <location>
        <begin position="24"/>
        <end position="182"/>
    </location>
</feature>
<evidence type="ECO:0000256" key="8">
    <source>
        <dbReference type="HAMAP-Rule" id="MF_01454"/>
    </source>
</evidence>
<dbReference type="GO" id="GO:0005737">
    <property type="term" value="C:cytoplasm"/>
    <property type="evidence" value="ECO:0007669"/>
    <property type="project" value="UniProtKB-SubCell"/>
</dbReference>
<name>A0A937VYE9_UNCTE</name>
<evidence type="ECO:0000256" key="1">
    <source>
        <dbReference type="ARBA" id="ARBA00007699"/>
    </source>
</evidence>
<dbReference type="InterPro" id="IPR036726">
    <property type="entry name" value="GTP1_OBG_dom_sf"/>
</dbReference>
<evidence type="ECO:0000256" key="4">
    <source>
        <dbReference type="ARBA" id="ARBA00022741"/>
    </source>
</evidence>
<comment type="subunit">
    <text evidence="8">Monomer.</text>
</comment>
<dbReference type="InterPro" id="IPR006073">
    <property type="entry name" value="GTP-bd"/>
</dbReference>
<accession>A0A937VYE9</accession>
<dbReference type="Proteomes" id="UP000712673">
    <property type="component" value="Unassembled WGS sequence"/>
</dbReference>
<evidence type="ECO:0000256" key="9">
    <source>
        <dbReference type="SAM" id="MobiDB-lite"/>
    </source>
</evidence>
<dbReference type="CDD" id="cd01898">
    <property type="entry name" value="Obg"/>
    <property type="match status" value="1"/>
</dbReference>
<dbReference type="PANTHER" id="PTHR11702:SF31">
    <property type="entry name" value="MITOCHONDRIAL RIBOSOME-ASSOCIATED GTPASE 2"/>
    <property type="match status" value="1"/>
</dbReference>
<keyword evidence="6 8" id="KW-0460">Magnesium</keyword>
<dbReference type="NCBIfam" id="TIGR02729">
    <property type="entry name" value="Obg_CgtA"/>
    <property type="match status" value="1"/>
</dbReference>
<feature type="binding site" evidence="8">
    <location>
        <position position="196"/>
    </location>
    <ligand>
        <name>Mg(2+)</name>
        <dbReference type="ChEBI" id="CHEBI:18420"/>
    </ligand>
</feature>
<comment type="similarity">
    <text evidence="1 8">Belongs to the TRAFAC class OBG-HflX-like GTPase superfamily. OBG GTPase family.</text>
</comment>
<dbReference type="Gene3D" id="3.40.50.300">
    <property type="entry name" value="P-loop containing nucleotide triphosphate hydrolases"/>
    <property type="match status" value="1"/>
</dbReference>
<dbReference type="PROSITE" id="PS51883">
    <property type="entry name" value="OBG"/>
    <property type="match status" value="1"/>
</dbReference>
<feature type="binding site" evidence="8">
    <location>
        <begin position="336"/>
        <end position="338"/>
    </location>
    <ligand>
        <name>GTP</name>
        <dbReference type="ChEBI" id="CHEBI:37565"/>
    </ligand>
</feature>
<reference evidence="12" key="1">
    <citation type="submission" date="2019-03" db="EMBL/GenBank/DDBJ databases">
        <title>Lake Tanganyika Metagenome-Assembled Genomes (MAGs).</title>
        <authorList>
            <person name="Tran P."/>
        </authorList>
    </citation>
    <scope>NUCLEOTIDE SEQUENCE</scope>
    <source>
        <strain evidence="12">K_DeepCast_65m_m2_066</strain>
    </source>
</reference>
<dbReference type="EMBL" id="VGLS01000060">
    <property type="protein sequence ID" value="MBM3222833.1"/>
    <property type="molecule type" value="Genomic_DNA"/>
</dbReference>
<dbReference type="SUPFAM" id="SSF82051">
    <property type="entry name" value="Obg GTP-binding protein N-terminal domain"/>
    <property type="match status" value="1"/>
</dbReference>
<dbReference type="GO" id="GO:0005525">
    <property type="term" value="F:GTP binding"/>
    <property type="evidence" value="ECO:0007669"/>
    <property type="project" value="UniProtKB-UniRule"/>
</dbReference>
<dbReference type="InterPro" id="IPR006169">
    <property type="entry name" value="GTP1_OBG_dom"/>
</dbReference>
<feature type="binding site" evidence="8">
    <location>
        <begin position="189"/>
        <end position="196"/>
    </location>
    <ligand>
        <name>GTP</name>
        <dbReference type="ChEBI" id="CHEBI:37565"/>
    </ligand>
</feature>
<dbReference type="NCBIfam" id="NF008954">
    <property type="entry name" value="PRK12296.1"/>
    <property type="match status" value="1"/>
</dbReference>
<dbReference type="InterPro" id="IPR045086">
    <property type="entry name" value="OBG_GTPase"/>
</dbReference>
<protein>
    <recommendedName>
        <fullName evidence="8">GTPase Obg</fullName>
        <ecNumber evidence="8">3.6.5.-</ecNumber>
    </recommendedName>
    <alternativeName>
        <fullName evidence="8">GTP-binding protein Obg</fullName>
    </alternativeName>
</protein>
<keyword evidence="7 8" id="KW-0342">GTP-binding</keyword>
<evidence type="ECO:0000259" key="10">
    <source>
        <dbReference type="PROSITE" id="PS51710"/>
    </source>
</evidence>
<dbReference type="GO" id="GO:0000287">
    <property type="term" value="F:magnesium ion binding"/>
    <property type="evidence" value="ECO:0007669"/>
    <property type="project" value="InterPro"/>
</dbReference>
<evidence type="ECO:0000256" key="5">
    <source>
        <dbReference type="ARBA" id="ARBA00022801"/>
    </source>
</evidence>
<dbReference type="Pfam" id="PF01018">
    <property type="entry name" value="GTP1_OBG"/>
    <property type="match status" value="1"/>
</dbReference>
<dbReference type="PANTHER" id="PTHR11702">
    <property type="entry name" value="DEVELOPMENTALLY REGULATED GTP-BINDING PROTEIN-RELATED"/>
    <property type="match status" value="1"/>
</dbReference>
<sequence>MSTCAYAVVVPVGCGQRGHSLKGFGIIDEAKILVRAGGGGNGCVSFRREKYIPRGGPNGGDGGNGGHVIIESTASMRTLLDLRYHSLNFAERGEHGQGKDMHGKRGQDLVIRVPVGTICKDAETDELLWDFQRDGEQVIVAHGGRGGKGNARFATSTNRAPRRATPGTPGEERWLLMELKLLADVGLLGFPNAGKSTLLSCLSAAKPKIADYPFTTLTPHLGVVELPDYASCVMADIPGLIPGAHEGKGLGLDFLKHIERTRLLVHALDLSAQEAERSPWADFVALHHELACFSPALAQRPQIVVATKMDLPHVQQRWPEVQKHFSEQGYDILPISAATGTGLSALIARLATWLKQR</sequence>
<dbReference type="PROSITE" id="PS51710">
    <property type="entry name" value="G_OBG"/>
    <property type="match status" value="1"/>
</dbReference>
<evidence type="ECO:0000313" key="12">
    <source>
        <dbReference type="EMBL" id="MBM3222833.1"/>
    </source>
</evidence>
<dbReference type="PROSITE" id="PS00905">
    <property type="entry name" value="GTP1_OBG"/>
    <property type="match status" value="1"/>
</dbReference>
<comment type="function">
    <text evidence="8">An essential GTPase which binds GTP, GDP and possibly (p)ppGpp with moderate affinity, with high nucleotide exchange rates and a fairly low GTP hydrolysis rate. Plays a role in control of the cell cycle, stress response, ribosome biogenesis and in those bacteria that undergo differentiation, in morphogenesis control.</text>
</comment>
<evidence type="ECO:0000256" key="3">
    <source>
        <dbReference type="ARBA" id="ARBA00022723"/>
    </source>
</evidence>
<dbReference type="HAMAP" id="MF_01454">
    <property type="entry name" value="GTPase_Obg"/>
    <property type="match status" value="1"/>
</dbReference>
<evidence type="ECO:0000256" key="6">
    <source>
        <dbReference type="ARBA" id="ARBA00022842"/>
    </source>
</evidence>
<dbReference type="EC" id="3.6.5.-" evidence="8"/>
<dbReference type="Pfam" id="PF01926">
    <property type="entry name" value="MMR_HSR1"/>
    <property type="match status" value="1"/>
</dbReference>